<name>A0A1S8KN15_9LACT</name>
<dbReference type="OrthoDB" id="9812874at2"/>
<reference evidence="6 9" key="1">
    <citation type="submission" date="2017-01" db="EMBL/GenBank/DDBJ databases">
        <title>Complete Genome Sequence of Dolosigranulum pigrum isolated from a Patient with interstitial lung disease.</title>
        <authorList>
            <person name="Mukhopadhyay R."/>
            <person name="Joaquin J."/>
            <person name="Hogue R."/>
            <person name="Fitzgerald S."/>
            <person name="Jospin G."/>
            <person name="Eisen J.A."/>
            <person name="Chaturvedi V."/>
        </authorList>
    </citation>
    <scope>NUCLEOTIDE SEQUENCE [LARGE SCALE GENOMIC DNA]</scope>
    <source>
        <strain evidence="6 9">15S00348</strain>
    </source>
</reference>
<dbReference type="Pfam" id="PF01783">
    <property type="entry name" value="Ribosomal_L32p"/>
    <property type="match status" value="1"/>
</dbReference>
<dbReference type="InterPro" id="IPR011332">
    <property type="entry name" value="Ribosomal_zn-bd"/>
</dbReference>
<evidence type="ECO:0000313" key="6">
    <source>
        <dbReference type="EMBL" id="OOL81134.1"/>
    </source>
</evidence>
<organism evidence="6 9">
    <name type="scientific">Dolosigranulum pigrum</name>
    <dbReference type="NCBI Taxonomy" id="29394"/>
    <lineage>
        <taxon>Bacteria</taxon>
        <taxon>Bacillati</taxon>
        <taxon>Bacillota</taxon>
        <taxon>Bacilli</taxon>
        <taxon>Lactobacillales</taxon>
        <taxon>Carnobacteriaceae</taxon>
        <taxon>Dolosigranulum</taxon>
    </lineage>
</organism>
<dbReference type="KEGG" id="dpm:FNV33_06395"/>
<dbReference type="InterPro" id="IPR044957">
    <property type="entry name" value="Ribosomal_bL32_bact"/>
</dbReference>
<dbReference type="SUPFAM" id="SSF57829">
    <property type="entry name" value="Zn-binding ribosomal proteins"/>
    <property type="match status" value="1"/>
</dbReference>
<dbReference type="PANTHER" id="PTHR35534:SF2">
    <property type="entry name" value="LARGE RIBOSOMAL SUBUNIT PROTEIN BL32"/>
    <property type="match status" value="1"/>
</dbReference>
<evidence type="ECO:0000313" key="7">
    <source>
        <dbReference type="EMBL" id="QDO91697.1"/>
    </source>
</evidence>
<comment type="similarity">
    <text evidence="1 5">Belongs to the bacterial ribosomal protein bL32 family.</text>
</comment>
<dbReference type="Proteomes" id="UP000190409">
    <property type="component" value="Unassembled WGS sequence"/>
</dbReference>
<dbReference type="PANTHER" id="PTHR35534">
    <property type="entry name" value="50S RIBOSOMAL PROTEIN L32"/>
    <property type="match status" value="1"/>
</dbReference>
<evidence type="ECO:0000256" key="4">
    <source>
        <dbReference type="ARBA" id="ARBA00035178"/>
    </source>
</evidence>
<reference evidence="8 10" key="2">
    <citation type="submission" date="2017-03" db="EMBL/GenBank/DDBJ databases">
        <title>wgs assembly of Dolosigranulum pigrum KPL CDC strains.</title>
        <authorList>
            <person name="Brugger S.D."/>
            <person name="Pettigrew M."/>
            <person name="Kong Y."/>
            <person name="Lemon K.P."/>
        </authorList>
    </citation>
    <scope>NUCLEOTIDE SEQUENCE [LARGE SCALE GENOMIC DNA]</scope>
    <source>
        <strain evidence="8 10">KPL1931_CDC4294-98</strain>
    </source>
</reference>
<dbReference type="GO" id="GO:0006412">
    <property type="term" value="P:translation"/>
    <property type="evidence" value="ECO:0007669"/>
    <property type="project" value="UniProtKB-UniRule"/>
</dbReference>
<reference evidence="7 11" key="3">
    <citation type="submission" date="2019-07" db="EMBL/GenBank/DDBJ databases">
        <title>Genome assembly of a nasal isolate of Dolosigranulum pigrum from a chronic sinusitis patient.</title>
        <authorList>
            <person name="Baig S."/>
            <person name="Overballe-Petersen S."/>
            <person name="Kaspar U."/>
            <person name="Rendboe A."/>
            <person name="de Man T."/>
            <person name="Liu C."/>
            <person name="Price L.B."/>
            <person name="Stegger M."/>
            <person name="Becker K."/>
            <person name="Skytt Andersen P."/>
        </authorList>
    </citation>
    <scope>NUCLEOTIDE SEQUENCE [LARGE SCALE GENOMIC DNA]</scope>
    <source>
        <strain evidence="7 11">83VPs-KB5</strain>
    </source>
</reference>
<evidence type="ECO:0000313" key="11">
    <source>
        <dbReference type="Proteomes" id="UP000315953"/>
    </source>
</evidence>
<dbReference type="EMBL" id="MUYF01000003">
    <property type="protein sequence ID" value="OOL81134.1"/>
    <property type="molecule type" value="Genomic_DNA"/>
</dbReference>
<dbReference type="GO" id="GO:0015934">
    <property type="term" value="C:large ribosomal subunit"/>
    <property type="evidence" value="ECO:0007669"/>
    <property type="project" value="InterPro"/>
</dbReference>
<dbReference type="RefSeq" id="WP_004635742.1">
    <property type="nucleotide sequence ID" value="NZ_CAJHJL010000002.1"/>
</dbReference>
<keyword evidence="3 5" id="KW-0687">Ribonucleoprotein</keyword>
<dbReference type="EMBL" id="CP041626">
    <property type="protein sequence ID" value="QDO91697.1"/>
    <property type="molecule type" value="Genomic_DNA"/>
</dbReference>
<dbReference type="NCBIfam" id="TIGR01031">
    <property type="entry name" value="rpmF_bact"/>
    <property type="match status" value="1"/>
</dbReference>
<dbReference type="Proteomes" id="UP000315953">
    <property type="component" value="Chromosome"/>
</dbReference>
<proteinExistence type="inferred from homology"/>
<gene>
    <name evidence="5 7" type="primary">rpmF</name>
    <name evidence="8" type="ORF">B8A44_04900</name>
    <name evidence="6" type="ORF">BWX42_04665</name>
    <name evidence="7" type="ORF">FNV33_06395</name>
</gene>
<protein>
    <recommendedName>
        <fullName evidence="4 5">Large ribosomal subunit protein bL32</fullName>
    </recommendedName>
</protein>
<dbReference type="InterPro" id="IPR002677">
    <property type="entry name" value="Ribosomal_bL32"/>
</dbReference>
<evidence type="ECO:0000256" key="1">
    <source>
        <dbReference type="ARBA" id="ARBA00008560"/>
    </source>
</evidence>
<dbReference type="HAMAP" id="MF_00340">
    <property type="entry name" value="Ribosomal_bL32"/>
    <property type="match status" value="1"/>
</dbReference>
<evidence type="ECO:0000256" key="3">
    <source>
        <dbReference type="ARBA" id="ARBA00023274"/>
    </source>
</evidence>
<evidence type="ECO:0000256" key="2">
    <source>
        <dbReference type="ARBA" id="ARBA00022980"/>
    </source>
</evidence>
<dbReference type="AlphaFoldDB" id="A0A1S8KN15"/>
<dbReference type="EMBL" id="NAQV01000015">
    <property type="protein sequence ID" value="RAN63464.1"/>
    <property type="molecule type" value="Genomic_DNA"/>
</dbReference>
<accession>A0A1S8KN15</accession>
<dbReference type="Proteomes" id="UP000249099">
    <property type="component" value="Unassembled WGS sequence"/>
</dbReference>
<sequence>MAVPKRRTSTTRKRKRRTHLGLKLPNMNECRNCGEMKRNHHVCPSCGHYGGEQVIAKNA</sequence>
<evidence type="ECO:0000313" key="8">
    <source>
        <dbReference type="EMBL" id="RAN63464.1"/>
    </source>
</evidence>
<keyword evidence="2 5" id="KW-0689">Ribosomal protein</keyword>
<dbReference type="GeneID" id="42695157"/>
<evidence type="ECO:0000256" key="5">
    <source>
        <dbReference type="HAMAP-Rule" id="MF_00340"/>
    </source>
</evidence>
<dbReference type="GO" id="GO:0003735">
    <property type="term" value="F:structural constituent of ribosome"/>
    <property type="evidence" value="ECO:0007669"/>
    <property type="project" value="InterPro"/>
</dbReference>
<evidence type="ECO:0000313" key="10">
    <source>
        <dbReference type="Proteomes" id="UP000249099"/>
    </source>
</evidence>
<evidence type="ECO:0000313" key="9">
    <source>
        <dbReference type="Proteomes" id="UP000190409"/>
    </source>
</evidence>